<keyword evidence="5" id="KW-1185">Reference proteome</keyword>
<protein>
    <submittedName>
        <fullName evidence="4">Autotransporter outer membrane beta-barrel domain-containing protein</fullName>
    </submittedName>
</protein>
<accession>A0ABV6R007</accession>
<evidence type="ECO:0000256" key="1">
    <source>
        <dbReference type="SAM" id="MobiDB-lite"/>
    </source>
</evidence>
<dbReference type="RefSeq" id="WP_376833198.1">
    <property type="nucleotide sequence ID" value="NZ_JBHLSW010000001.1"/>
</dbReference>
<feature type="compositionally biased region" description="Acidic residues" evidence="1">
    <location>
        <begin position="300"/>
        <end position="334"/>
    </location>
</feature>
<dbReference type="Pfam" id="PF03797">
    <property type="entry name" value="Autotransporter"/>
    <property type="match status" value="1"/>
</dbReference>
<dbReference type="InterPro" id="IPR036709">
    <property type="entry name" value="Autotransporte_beta_dom_sf"/>
</dbReference>
<evidence type="ECO:0000256" key="2">
    <source>
        <dbReference type="SAM" id="SignalP"/>
    </source>
</evidence>
<dbReference type="InterPro" id="IPR005546">
    <property type="entry name" value="Autotransporte_beta"/>
</dbReference>
<feature type="domain" description="Autotransporter" evidence="3">
    <location>
        <begin position="851"/>
        <end position="1128"/>
    </location>
</feature>
<reference evidence="4 5" key="1">
    <citation type="submission" date="2024-09" db="EMBL/GenBank/DDBJ databases">
        <authorList>
            <person name="Sun Q."/>
            <person name="Mori K."/>
        </authorList>
    </citation>
    <scope>NUCLEOTIDE SEQUENCE [LARGE SCALE GENOMIC DNA]</scope>
    <source>
        <strain evidence="4 5">NCAIM B.02621</strain>
    </source>
</reference>
<organism evidence="4 5">
    <name type="scientific">Brevundimonas balnearis</name>
    <dbReference type="NCBI Taxonomy" id="1572858"/>
    <lineage>
        <taxon>Bacteria</taxon>
        <taxon>Pseudomonadati</taxon>
        <taxon>Pseudomonadota</taxon>
        <taxon>Alphaproteobacteria</taxon>
        <taxon>Caulobacterales</taxon>
        <taxon>Caulobacteraceae</taxon>
        <taxon>Brevundimonas</taxon>
    </lineage>
</organism>
<dbReference type="PROSITE" id="PS51208">
    <property type="entry name" value="AUTOTRANSPORTER"/>
    <property type="match status" value="1"/>
</dbReference>
<dbReference type="SUPFAM" id="SSF103515">
    <property type="entry name" value="Autotransporter"/>
    <property type="match status" value="1"/>
</dbReference>
<gene>
    <name evidence="4" type="ORF">ACFFGE_00430</name>
</gene>
<evidence type="ECO:0000259" key="3">
    <source>
        <dbReference type="PROSITE" id="PS51208"/>
    </source>
</evidence>
<dbReference type="EMBL" id="JBHLSW010000001">
    <property type="protein sequence ID" value="MFC0632347.1"/>
    <property type="molecule type" value="Genomic_DNA"/>
</dbReference>
<proteinExistence type="predicted"/>
<sequence length="1128" mass="116514">MRILLATAAALAPLMAAAGAHAEVVISTNRTTAIRTSNATGSTPDNIRLASGGTITLNTGSAITIDSANSVDLDSGSQIVMERAADGAVGIDAVAGGAGDITVGGTIRITDTLDSYEDTDDDGDLDGPLAQGQNRYGVRIAGTGTYVGDVIVENSGSISVEGNNSAGILIDRDLDGRLETRGSVSVIGDDSFGIRTTGRVESVTIGANTSANGRNAVGAAIDGDVTGRVTIQGSVASTGYRYTQRPIAALDFEVRDEDLYLEDLDEDDLLQGGPAVRIAGDVGGGILLDIAPTYLGGIEADADGDGVENGDEDDDGDGTINSEDTDRDGDGVIDTEERNASITTYGGAPALLIGSSTEATNVGTVGTGDLDYGLINRGSVTALGVYDGVAATAVQLGAGQAVQIAGGVLNEGSISSTAYEADAAALRLTTGAATPRLVNTQTINATTISEGAFNATGLLIQSGAALPAVENRGTIGGGVSGEASNAYGIRDLSGSLGQITNSGIIFAQIVANDDDLDDDDDNLDPGDEEVTGQAVAIDVSASTAGVSVLQIGDASVDYLTDFDGDGTPDFEDTDDDGDGIPDAEDDDDNDDDNDGVPNDREPIISGAILFGSGADTLDVRDGSVNGDISFGAGLDRLLISGGATVSGALSDSDALLDITIADGVLDARQSTTLNLSNLNVGADGTLLVTVDPATSSGGLNVSGTAQFASGAQLGARFSSLVQGTQRLVLVQATDLQAGAIDFGDVESNSSYIYNIETGVSTTADQIFVDVRRKTAEELELIGSEAGIYDALYEALGLNESLQAAFLDQTDREGLIDLYEQMLPEHGGGALMSLASGVDAVTRALTGRNEVLSAGESSAWLQEINFYADKDKTDSYGFRSEGFGVAGGYERGTGFGNVGVSVAFTSSDIEDPEAAAEENLAASLIELGLYWRAQGQYWTTWARAAAGYAFMDSTREIVGEGLNLETEADWNGYTLAAAGGFSYRRDIGRFELRPEVYAEYFWLQEDGYEEDGAGDGFDLIVDDRSGHIFSATAAMNIGTRLGRDGWIRPELRVGWRQYLSVDSGETVGRFSGGTQQFLLANGAIEGGGPILGFRLGIGNDLGLLTIQADAESIEDYVRYSLLLRATFRF</sequence>
<feature type="compositionally biased region" description="Acidic residues" evidence="1">
    <location>
        <begin position="560"/>
        <end position="594"/>
    </location>
</feature>
<feature type="region of interest" description="Disordered" evidence="1">
    <location>
        <begin position="299"/>
        <end position="338"/>
    </location>
</feature>
<dbReference type="SMART" id="SM00869">
    <property type="entry name" value="Autotransporter"/>
    <property type="match status" value="1"/>
</dbReference>
<dbReference type="Proteomes" id="UP001589906">
    <property type="component" value="Unassembled WGS sequence"/>
</dbReference>
<feature type="region of interest" description="Disordered" evidence="1">
    <location>
        <begin position="560"/>
        <end position="602"/>
    </location>
</feature>
<evidence type="ECO:0000313" key="5">
    <source>
        <dbReference type="Proteomes" id="UP001589906"/>
    </source>
</evidence>
<feature type="chain" id="PRO_5045926453" evidence="2">
    <location>
        <begin position="23"/>
        <end position="1128"/>
    </location>
</feature>
<feature type="signal peptide" evidence="2">
    <location>
        <begin position="1"/>
        <end position="22"/>
    </location>
</feature>
<name>A0ABV6R007_9CAUL</name>
<keyword evidence="2" id="KW-0732">Signal</keyword>
<comment type="caution">
    <text evidence="4">The sequence shown here is derived from an EMBL/GenBank/DDBJ whole genome shotgun (WGS) entry which is preliminary data.</text>
</comment>
<evidence type="ECO:0000313" key="4">
    <source>
        <dbReference type="EMBL" id="MFC0632347.1"/>
    </source>
</evidence>